<dbReference type="InterPro" id="IPR050109">
    <property type="entry name" value="HTH-type_TetR-like_transc_reg"/>
</dbReference>
<evidence type="ECO:0000313" key="7">
    <source>
        <dbReference type="Proteomes" id="UP000262477"/>
    </source>
</evidence>
<dbReference type="OrthoDB" id="2570341at2"/>
<dbReference type="GO" id="GO:0003700">
    <property type="term" value="F:DNA-binding transcription factor activity"/>
    <property type="evidence" value="ECO:0007669"/>
    <property type="project" value="TreeGrafter"/>
</dbReference>
<gene>
    <name evidence="6" type="ORF">DY245_09310</name>
</gene>
<dbReference type="Pfam" id="PF02909">
    <property type="entry name" value="TetR_C_1"/>
    <property type="match status" value="1"/>
</dbReference>
<proteinExistence type="predicted"/>
<dbReference type="Gene3D" id="1.10.357.10">
    <property type="entry name" value="Tetracycline Repressor, domain 2"/>
    <property type="match status" value="1"/>
</dbReference>
<sequence>MATEKARNLRAGIALLWGEQDQPTRGPKPSLTPHRIAERAVAIADAEGLDAVSMSKVAAEFGLSAMALYRYVPGKTELVELMVESTLAPIPDLSAAGSGWRPQITEWAHQSAKTHQAHPWLLAATAMRRQLMGPNQLGWLDAALAALEPTGLTAVQQHRIFILVAGLVRTLVQQQIDFDEEHNRQWNHLTGELINRHADRFPALTRAITAGAFAPDAVDPLEFGLDRILDSIQTLIDSNQTPSP</sequence>
<feature type="domain" description="HTH tetR-type" evidence="5">
    <location>
        <begin position="30"/>
        <end position="90"/>
    </location>
</feature>
<dbReference type="InterPro" id="IPR009057">
    <property type="entry name" value="Homeodomain-like_sf"/>
</dbReference>
<dbReference type="PANTHER" id="PTHR30055:SF151">
    <property type="entry name" value="TRANSCRIPTIONAL REGULATORY PROTEIN"/>
    <property type="match status" value="1"/>
</dbReference>
<evidence type="ECO:0000256" key="2">
    <source>
        <dbReference type="ARBA" id="ARBA00023125"/>
    </source>
</evidence>
<reference evidence="6 7" key="1">
    <citation type="submission" date="2018-08" db="EMBL/GenBank/DDBJ databases">
        <title>Streptomyces NEAU-D10 sp. nov., a novel Actinomycete isolated from soil.</title>
        <authorList>
            <person name="Jin L."/>
        </authorList>
    </citation>
    <scope>NUCLEOTIDE SEQUENCE [LARGE SCALE GENOMIC DNA]</scope>
    <source>
        <strain evidence="6 7">NEAU-D10</strain>
    </source>
</reference>
<comment type="caution">
    <text evidence="6">The sequence shown here is derived from an EMBL/GenBank/DDBJ whole genome shotgun (WGS) entry which is preliminary data.</text>
</comment>
<evidence type="ECO:0000259" key="5">
    <source>
        <dbReference type="PROSITE" id="PS50977"/>
    </source>
</evidence>
<dbReference type="RefSeq" id="WP_128505467.1">
    <property type="nucleotide sequence ID" value="NZ_QUAC01000068.1"/>
</dbReference>
<dbReference type="Pfam" id="PF00440">
    <property type="entry name" value="TetR_N"/>
    <property type="match status" value="1"/>
</dbReference>
<dbReference type="AlphaFoldDB" id="A0A371Q7B3"/>
<accession>A0A371Q7B3</accession>
<organism evidence="6 7">
    <name type="scientific">Streptomyces inhibens</name>
    <dbReference type="NCBI Taxonomy" id="2293571"/>
    <lineage>
        <taxon>Bacteria</taxon>
        <taxon>Bacillati</taxon>
        <taxon>Actinomycetota</taxon>
        <taxon>Actinomycetes</taxon>
        <taxon>Kitasatosporales</taxon>
        <taxon>Streptomycetaceae</taxon>
        <taxon>Streptomyces</taxon>
    </lineage>
</organism>
<dbReference type="InterPro" id="IPR036271">
    <property type="entry name" value="Tet_transcr_reg_TetR-rel_C_sf"/>
</dbReference>
<dbReference type="GO" id="GO:0000976">
    <property type="term" value="F:transcription cis-regulatory region binding"/>
    <property type="evidence" value="ECO:0007669"/>
    <property type="project" value="TreeGrafter"/>
</dbReference>
<keyword evidence="7" id="KW-1185">Reference proteome</keyword>
<dbReference type="SUPFAM" id="SSF46689">
    <property type="entry name" value="Homeodomain-like"/>
    <property type="match status" value="1"/>
</dbReference>
<dbReference type="Proteomes" id="UP000262477">
    <property type="component" value="Unassembled WGS sequence"/>
</dbReference>
<evidence type="ECO:0000256" key="4">
    <source>
        <dbReference type="PROSITE-ProRule" id="PRU00335"/>
    </source>
</evidence>
<keyword evidence="2 4" id="KW-0238">DNA-binding</keyword>
<dbReference type="PANTHER" id="PTHR30055">
    <property type="entry name" value="HTH-TYPE TRANSCRIPTIONAL REGULATOR RUTR"/>
    <property type="match status" value="1"/>
</dbReference>
<dbReference type="PROSITE" id="PS50977">
    <property type="entry name" value="HTH_TETR_2"/>
    <property type="match status" value="1"/>
</dbReference>
<keyword evidence="1" id="KW-0805">Transcription regulation</keyword>
<dbReference type="SUPFAM" id="SSF48498">
    <property type="entry name" value="Tetracyclin repressor-like, C-terminal domain"/>
    <property type="match status" value="1"/>
</dbReference>
<evidence type="ECO:0000313" key="6">
    <source>
        <dbReference type="EMBL" id="REK90596.1"/>
    </source>
</evidence>
<dbReference type="InterPro" id="IPR001647">
    <property type="entry name" value="HTH_TetR"/>
</dbReference>
<dbReference type="GO" id="GO:0045892">
    <property type="term" value="P:negative regulation of DNA-templated transcription"/>
    <property type="evidence" value="ECO:0007669"/>
    <property type="project" value="InterPro"/>
</dbReference>
<name>A0A371Q7B3_STRIH</name>
<dbReference type="InterPro" id="IPR004111">
    <property type="entry name" value="Repressor_TetR_C"/>
</dbReference>
<protein>
    <submittedName>
        <fullName evidence="6">TetR/AcrR family transcriptional regulator</fullName>
    </submittedName>
</protein>
<evidence type="ECO:0000256" key="3">
    <source>
        <dbReference type="ARBA" id="ARBA00023163"/>
    </source>
</evidence>
<dbReference type="Gene3D" id="1.10.10.60">
    <property type="entry name" value="Homeodomain-like"/>
    <property type="match status" value="1"/>
</dbReference>
<feature type="DNA-binding region" description="H-T-H motif" evidence="4">
    <location>
        <begin position="53"/>
        <end position="72"/>
    </location>
</feature>
<evidence type="ECO:0000256" key="1">
    <source>
        <dbReference type="ARBA" id="ARBA00023015"/>
    </source>
</evidence>
<keyword evidence="3" id="KW-0804">Transcription</keyword>
<dbReference type="EMBL" id="QUAC01000068">
    <property type="protein sequence ID" value="REK90596.1"/>
    <property type="molecule type" value="Genomic_DNA"/>
</dbReference>